<evidence type="ECO:0000313" key="3">
    <source>
        <dbReference type="Proteomes" id="UP000828390"/>
    </source>
</evidence>
<reference evidence="2" key="2">
    <citation type="submission" date="2020-11" db="EMBL/GenBank/DDBJ databases">
        <authorList>
            <person name="McCartney M.A."/>
            <person name="Auch B."/>
            <person name="Kono T."/>
            <person name="Mallez S."/>
            <person name="Becker A."/>
            <person name="Gohl D.M."/>
            <person name="Silverstein K.A.T."/>
            <person name="Koren S."/>
            <person name="Bechman K.B."/>
            <person name="Herman A."/>
            <person name="Abrahante J.E."/>
            <person name="Garbe J."/>
        </authorList>
    </citation>
    <scope>NUCLEOTIDE SEQUENCE</scope>
    <source>
        <strain evidence="2">Duluth1</strain>
        <tissue evidence="2">Whole animal</tissue>
    </source>
</reference>
<keyword evidence="3" id="KW-1185">Reference proteome</keyword>
<dbReference type="InterPro" id="IPR011989">
    <property type="entry name" value="ARM-like"/>
</dbReference>
<protein>
    <recommendedName>
        <fullName evidence="1">Exportin-1/Importin-beta-like domain-containing protein</fullName>
    </recommendedName>
</protein>
<evidence type="ECO:0000313" key="2">
    <source>
        <dbReference type="EMBL" id="KAH3845881.1"/>
    </source>
</evidence>
<sequence length="75" mass="8507">MFKADSDECRQHTKVCVAALQTLEGYLDWVSMANITIKNNLLLEMLCQMLSFPDLQLPAAECMLAIVTKRVGFHF</sequence>
<comment type="caution">
    <text evidence="2">The sequence shown here is derived from an EMBL/GenBank/DDBJ whole genome shotgun (WGS) entry which is preliminary data.</text>
</comment>
<dbReference type="GO" id="GO:0006913">
    <property type="term" value="P:nucleocytoplasmic transport"/>
    <property type="evidence" value="ECO:0007669"/>
    <property type="project" value="UniProtKB-ARBA"/>
</dbReference>
<proteinExistence type="predicted"/>
<dbReference type="InterPro" id="IPR013598">
    <property type="entry name" value="Exportin-1/Importin-b-like"/>
</dbReference>
<dbReference type="Gene3D" id="1.25.10.10">
    <property type="entry name" value="Leucine-rich Repeat Variant"/>
    <property type="match status" value="1"/>
</dbReference>
<name>A0A9D4QW61_DREPO</name>
<dbReference type="Proteomes" id="UP000828390">
    <property type="component" value="Unassembled WGS sequence"/>
</dbReference>
<organism evidence="2 3">
    <name type="scientific">Dreissena polymorpha</name>
    <name type="common">Zebra mussel</name>
    <name type="synonym">Mytilus polymorpha</name>
    <dbReference type="NCBI Taxonomy" id="45954"/>
    <lineage>
        <taxon>Eukaryota</taxon>
        <taxon>Metazoa</taxon>
        <taxon>Spiralia</taxon>
        <taxon>Lophotrochozoa</taxon>
        <taxon>Mollusca</taxon>
        <taxon>Bivalvia</taxon>
        <taxon>Autobranchia</taxon>
        <taxon>Heteroconchia</taxon>
        <taxon>Euheterodonta</taxon>
        <taxon>Imparidentia</taxon>
        <taxon>Neoheterodontei</taxon>
        <taxon>Myida</taxon>
        <taxon>Dreissenoidea</taxon>
        <taxon>Dreissenidae</taxon>
        <taxon>Dreissena</taxon>
    </lineage>
</organism>
<gene>
    <name evidence="2" type="ORF">DPMN_088171</name>
</gene>
<feature type="domain" description="Exportin-1/Importin-beta-like" evidence="1">
    <location>
        <begin position="12"/>
        <end position="63"/>
    </location>
</feature>
<reference evidence="2" key="1">
    <citation type="journal article" date="2019" name="bioRxiv">
        <title>The Genome of the Zebra Mussel, Dreissena polymorpha: A Resource for Invasive Species Research.</title>
        <authorList>
            <person name="McCartney M.A."/>
            <person name="Auch B."/>
            <person name="Kono T."/>
            <person name="Mallez S."/>
            <person name="Zhang Y."/>
            <person name="Obille A."/>
            <person name="Becker A."/>
            <person name="Abrahante J.E."/>
            <person name="Garbe J."/>
            <person name="Badalamenti J.P."/>
            <person name="Herman A."/>
            <person name="Mangelson H."/>
            <person name="Liachko I."/>
            <person name="Sullivan S."/>
            <person name="Sone E.D."/>
            <person name="Koren S."/>
            <person name="Silverstein K.A.T."/>
            <person name="Beckman K.B."/>
            <person name="Gohl D.M."/>
        </authorList>
    </citation>
    <scope>NUCLEOTIDE SEQUENCE</scope>
    <source>
        <strain evidence="2">Duluth1</strain>
        <tissue evidence="2">Whole animal</tissue>
    </source>
</reference>
<accession>A0A9D4QW61</accession>
<dbReference type="Pfam" id="PF08389">
    <property type="entry name" value="Xpo1"/>
    <property type="match status" value="1"/>
</dbReference>
<evidence type="ECO:0000259" key="1">
    <source>
        <dbReference type="Pfam" id="PF08389"/>
    </source>
</evidence>
<dbReference type="EMBL" id="JAIWYP010000003">
    <property type="protein sequence ID" value="KAH3845881.1"/>
    <property type="molecule type" value="Genomic_DNA"/>
</dbReference>
<dbReference type="AlphaFoldDB" id="A0A9D4QW61"/>